<dbReference type="AlphaFoldDB" id="W9DAB2"/>
<evidence type="ECO:0000313" key="2">
    <source>
        <dbReference type="Proteomes" id="UP000035035"/>
    </source>
</evidence>
<name>W9DAB2_9ACTN</name>
<evidence type="ECO:0000313" key="1">
    <source>
        <dbReference type="EMBL" id="ETA06293.1"/>
    </source>
</evidence>
<protein>
    <submittedName>
        <fullName evidence="1">Uncharacterized protein</fullName>
    </submittedName>
</protein>
<comment type="caution">
    <text evidence="1">The sequence shown here is derived from an EMBL/GenBank/DDBJ whole genome shotgun (WGS) entry which is preliminary data.</text>
</comment>
<organism evidence="1 2">
    <name type="scientific">Gordonia alkanivorans CGMCC 6845</name>
    <dbReference type="NCBI Taxonomy" id="1423140"/>
    <lineage>
        <taxon>Bacteria</taxon>
        <taxon>Bacillati</taxon>
        <taxon>Actinomycetota</taxon>
        <taxon>Actinomycetes</taxon>
        <taxon>Mycobacteriales</taxon>
        <taxon>Gordoniaceae</taxon>
        <taxon>Gordonia</taxon>
    </lineage>
</organism>
<dbReference type="EMBL" id="AYXO01000024">
    <property type="protein sequence ID" value="ETA06293.1"/>
    <property type="molecule type" value="Genomic_DNA"/>
</dbReference>
<proteinExistence type="predicted"/>
<dbReference type="PATRIC" id="fig|1423140.3.peg.2800"/>
<dbReference type="Proteomes" id="UP000035035">
    <property type="component" value="Unassembled WGS sequence"/>
</dbReference>
<accession>W9DAB2</accession>
<gene>
    <name evidence="1" type="ORF">V525_14000</name>
</gene>
<sequence length="71" mass="7966">MQHPADRPTIADSLQPIINLARWLESAGDRDDAVESLRSWIEARRGTRVTARSSRVSCAYLGVSRVIRSDE</sequence>
<dbReference type="HOGENOM" id="CLU_2734345_0_0_11"/>
<keyword evidence="2" id="KW-1185">Reference proteome</keyword>
<reference evidence="1 2" key="1">
    <citation type="journal article" date="2014" name="Genome Announc.">
        <title>Draft Genome Sequence of Gordonia alkanivorans Strain CGMCC6845, a Halotolerant Hydrocarbon-Degrading Bacterium.</title>
        <authorList>
            <person name="Wang X."/>
            <person name="Jin D."/>
            <person name="Zhou L."/>
            <person name="Wu L."/>
            <person name="An W."/>
            <person name="Zhao L."/>
        </authorList>
    </citation>
    <scope>NUCLEOTIDE SEQUENCE [LARGE SCALE GENOMIC DNA]</scope>
    <source>
        <strain evidence="1 2">CGMCC 6845</strain>
    </source>
</reference>